<comment type="caution">
    <text evidence="2">The sequence shown here is derived from an EMBL/GenBank/DDBJ whole genome shotgun (WGS) entry which is preliminary data.</text>
</comment>
<dbReference type="Pfam" id="PF00535">
    <property type="entry name" value="Glycos_transf_2"/>
    <property type="match status" value="1"/>
</dbReference>
<dbReference type="AlphaFoldDB" id="A0A316G3M5"/>
<dbReference type="InterPro" id="IPR001173">
    <property type="entry name" value="Glyco_trans_2-like"/>
</dbReference>
<evidence type="ECO:0000313" key="3">
    <source>
        <dbReference type="Proteomes" id="UP000245697"/>
    </source>
</evidence>
<dbReference type="InterPro" id="IPR029044">
    <property type="entry name" value="Nucleotide-diphossugar_trans"/>
</dbReference>
<keyword evidence="3" id="KW-1185">Reference proteome</keyword>
<proteinExistence type="predicted"/>
<dbReference type="PANTHER" id="PTHR43685">
    <property type="entry name" value="GLYCOSYLTRANSFERASE"/>
    <property type="match status" value="1"/>
</dbReference>
<evidence type="ECO:0000313" key="2">
    <source>
        <dbReference type="EMBL" id="PWK48997.1"/>
    </source>
</evidence>
<reference evidence="2 3" key="1">
    <citation type="submission" date="2018-05" db="EMBL/GenBank/DDBJ databases">
        <title>Genomic Encyclopedia of Archaeal and Bacterial Type Strains, Phase II (KMG-II): from individual species to whole genera.</title>
        <authorList>
            <person name="Goeker M."/>
        </authorList>
    </citation>
    <scope>NUCLEOTIDE SEQUENCE [LARGE SCALE GENOMIC DNA]</scope>
    <source>
        <strain evidence="2 3">DSM 45184</strain>
    </source>
</reference>
<dbReference type="Gene3D" id="3.90.550.10">
    <property type="entry name" value="Spore Coat Polysaccharide Biosynthesis Protein SpsA, Chain A"/>
    <property type="match status" value="1"/>
</dbReference>
<dbReference type="PANTHER" id="PTHR43685:SF2">
    <property type="entry name" value="GLYCOSYLTRANSFERASE 2-LIKE DOMAIN-CONTAINING PROTEIN"/>
    <property type="match status" value="1"/>
</dbReference>
<sequence>MDSLKQRLRARYGWLPLEEMRNKVVLGHTAVGLGRFERSEIRRLLTSMPGGVRPTARVATVVLTYKRPEGVLRAVESVLSQTVQDQVVMVVDDGGGQLPEFPADPRLHVVSLRHNINVLGVSRNIGMGLTDSRYVAFLDDDNTWHPHHLETALHRLENTAATGPQPDAVYTAMLRMLPDGTQHDVLSVPFDRKLAWERCFLDTNPLVVRRLPGMRFSRLRRSSSVAPKEDWEFIYRLSRRHHVEHIPEPTVNYAVNPNSYWTAWEMS</sequence>
<organism evidence="2 3">
    <name type="scientific">Actinoplanes xinjiangensis</name>
    <dbReference type="NCBI Taxonomy" id="512350"/>
    <lineage>
        <taxon>Bacteria</taxon>
        <taxon>Bacillati</taxon>
        <taxon>Actinomycetota</taxon>
        <taxon>Actinomycetes</taxon>
        <taxon>Micromonosporales</taxon>
        <taxon>Micromonosporaceae</taxon>
        <taxon>Actinoplanes</taxon>
    </lineage>
</organism>
<feature type="domain" description="Glycosyltransferase 2-like" evidence="1">
    <location>
        <begin position="61"/>
        <end position="163"/>
    </location>
</feature>
<dbReference type="RefSeq" id="WP_109592936.1">
    <property type="nucleotide sequence ID" value="NZ_BONA01000036.1"/>
</dbReference>
<dbReference type="CDD" id="cd00761">
    <property type="entry name" value="Glyco_tranf_GTA_type"/>
    <property type="match status" value="1"/>
</dbReference>
<dbReference type="GO" id="GO:0016740">
    <property type="term" value="F:transferase activity"/>
    <property type="evidence" value="ECO:0007669"/>
    <property type="project" value="UniProtKB-KW"/>
</dbReference>
<dbReference type="EMBL" id="QGGR01000005">
    <property type="protein sequence ID" value="PWK48997.1"/>
    <property type="molecule type" value="Genomic_DNA"/>
</dbReference>
<gene>
    <name evidence="2" type="ORF">BC793_105348</name>
</gene>
<evidence type="ECO:0000259" key="1">
    <source>
        <dbReference type="Pfam" id="PF00535"/>
    </source>
</evidence>
<protein>
    <submittedName>
        <fullName evidence="2">Glycosyl transferase family 2</fullName>
    </submittedName>
</protein>
<dbReference type="SUPFAM" id="SSF53448">
    <property type="entry name" value="Nucleotide-diphospho-sugar transferases"/>
    <property type="match status" value="1"/>
</dbReference>
<dbReference type="Proteomes" id="UP000245697">
    <property type="component" value="Unassembled WGS sequence"/>
</dbReference>
<keyword evidence="2" id="KW-0808">Transferase</keyword>
<accession>A0A316G3M5</accession>
<dbReference type="InterPro" id="IPR050834">
    <property type="entry name" value="Glycosyltransf_2"/>
</dbReference>
<dbReference type="OrthoDB" id="9787979at2"/>
<name>A0A316G3M5_9ACTN</name>